<gene>
    <name evidence="2" type="ORF">AV530_011178</name>
</gene>
<comment type="caution">
    <text evidence="2">The sequence shown here is derived from an EMBL/GenBank/DDBJ whole genome shotgun (WGS) entry which is preliminary data.</text>
</comment>
<evidence type="ECO:0000313" key="2">
    <source>
        <dbReference type="EMBL" id="OPJ74291.1"/>
    </source>
</evidence>
<protein>
    <submittedName>
        <fullName evidence="2">Uncharacterized protein</fullName>
    </submittedName>
</protein>
<evidence type="ECO:0000313" key="3">
    <source>
        <dbReference type="Proteomes" id="UP000190648"/>
    </source>
</evidence>
<keyword evidence="3" id="KW-1185">Reference proteome</keyword>
<feature type="region of interest" description="Disordered" evidence="1">
    <location>
        <begin position="20"/>
        <end position="39"/>
    </location>
</feature>
<dbReference type="EMBL" id="LSYS01006807">
    <property type="protein sequence ID" value="OPJ74291.1"/>
    <property type="molecule type" value="Genomic_DNA"/>
</dbReference>
<organism evidence="2 3">
    <name type="scientific">Patagioenas fasciata monilis</name>
    <dbReference type="NCBI Taxonomy" id="372326"/>
    <lineage>
        <taxon>Eukaryota</taxon>
        <taxon>Metazoa</taxon>
        <taxon>Chordata</taxon>
        <taxon>Craniata</taxon>
        <taxon>Vertebrata</taxon>
        <taxon>Euteleostomi</taxon>
        <taxon>Archelosauria</taxon>
        <taxon>Archosauria</taxon>
        <taxon>Dinosauria</taxon>
        <taxon>Saurischia</taxon>
        <taxon>Theropoda</taxon>
        <taxon>Coelurosauria</taxon>
        <taxon>Aves</taxon>
        <taxon>Neognathae</taxon>
        <taxon>Neoaves</taxon>
        <taxon>Columbimorphae</taxon>
        <taxon>Columbiformes</taxon>
        <taxon>Columbidae</taxon>
        <taxon>Patagioenas</taxon>
    </lineage>
</organism>
<dbReference type="Proteomes" id="UP000190648">
    <property type="component" value="Unassembled WGS sequence"/>
</dbReference>
<name>A0A1V4JQ56_PATFA</name>
<evidence type="ECO:0000256" key="1">
    <source>
        <dbReference type="SAM" id="MobiDB-lite"/>
    </source>
</evidence>
<reference evidence="2 3" key="1">
    <citation type="submission" date="2016-02" db="EMBL/GenBank/DDBJ databases">
        <title>Band-tailed pigeon sequencing and assembly.</title>
        <authorList>
            <person name="Soares A.E."/>
            <person name="Novak B.J."/>
            <person name="Rice E.S."/>
            <person name="O'Connell B."/>
            <person name="Chang D."/>
            <person name="Weber S."/>
            <person name="Shapiro B."/>
        </authorList>
    </citation>
    <scope>NUCLEOTIDE SEQUENCE [LARGE SCALE GENOMIC DNA]</scope>
    <source>
        <strain evidence="2">BTP2013</strain>
        <tissue evidence="2">Blood</tissue>
    </source>
</reference>
<accession>A0A1V4JQ56</accession>
<proteinExistence type="predicted"/>
<sequence length="109" mass="12010">MGMWIFCSCSARQQKGEMTATSSSLGCSHQEGPYRDPQAKTDQTVVDSHQCGAKGEVNELRHNAAVNTAFYFLDSTCCLPKCLGEKDDGEQLFFQTLPMGLLLAMNRKP</sequence>
<dbReference type="AlphaFoldDB" id="A0A1V4JQ56"/>